<evidence type="ECO:0000313" key="5">
    <source>
        <dbReference type="Proteomes" id="UP001175353"/>
    </source>
</evidence>
<dbReference type="InterPro" id="IPR036483">
    <property type="entry name" value="PWI_dom_sf"/>
</dbReference>
<organism evidence="4 5">
    <name type="scientific">Friedmanniomyces endolithicus</name>
    <dbReference type="NCBI Taxonomy" id="329885"/>
    <lineage>
        <taxon>Eukaryota</taxon>
        <taxon>Fungi</taxon>
        <taxon>Dikarya</taxon>
        <taxon>Ascomycota</taxon>
        <taxon>Pezizomycotina</taxon>
        <taxon>Dothideomycetes</taxon>
        <taxon>Dothideomycetidae</taxon>
        <taxon>Mycosphaerellales</taxon>
        <taxon>Teratosphaeriaceae</taxon>
        <taxon>Friedmanniomyces</taxon>
    </lineage>
</organism>
<name>A0AAN6JY64_9PEZI</name>
<dbReference type="Proteomes" id="UP001175353">
    <property type="component" value="Unassembled WGS sequence"/>
</dbReference>
<evidence type="ECO:0000256" key="2">
    <source>
        <dbReference type="SAM" id="MobiDB-lite"/>
    </source>
</evidence>
<dbReference type="Pfam" id="PF01480">
    <property type="entry name" value="PWI"/>
    <property type="match status" value="1"/>
</dbReference>
<keyword evidence="5" id="KW-1185">Reference proteome</keyword>
<dbReference type="Gene3D" id="1.20.1390.10">
    <property type="entry name" value="PWI domain"/>
    <property type="match status" value="1"/>
</dbReference>
<evidence type="ECO:0000256" key="1">
    <source>
        <dbReference type="ARBA" id="ARBA00022664"/>
    </source>
</evidence>
<gene>
    <name evidence="4" type="ORF">LTR91_023722</name>
</gene>
<protein>
    <recommendedName>
        <fullName evidence="3">PWI domain-containing protein</fullName>
    </recommendedName>
</protein>
<dbReference type="GO" id="GO:0005681">
    <property type="term" value="C:spliceosomal complex"/>
    <property type="evidence" value="ECO:0007669"/>
    <property type="project" value="TreeGrafter"/>
</dbReference>
<reference evidence="4" key="1">
    <citation type="submission" date="2023-06" db="EMBL/GenBank/DDBJ databases">
        <title>Black Yeasts Isolated from many extreme environments.</title>
        <authorList>
            <person name="Coleine C."/>
            <person name="Stajich J.E."/>
            <person name="Selbmann L."/>
        </authorList>
    </citation>
    <scope>NUCLEOTIDE SEQUENCE</scope>
    <source>
        <strain evidence="4">CCFEE 5200</strain>
    </source>
</reference>
<dbReference type="PANTHER" id="PTHR23148:SF0">
    <property type="entry name" value="SERINE_ARGININE REPETITIVE MATRIX PROTEIN 1"/>
    <property type="match status" value="1"/>
</dbReference>
<accession>A0AAN6JY64</accession>
<feature type="region of interest" description="Disordered" evidence="2">
    <location>
        <begin position="126"/>
        <end position="183"/>
    </location>
</feature>
<comment type="caution">
    <text evidence="4">The sequence shown here is derived from an EMBL/GenBank/DDBJ whole genome shotgun (WGS) entry which is preliminary data.</text>
</comment>
<keyword evidence="1" id="KW-0507">mRNA processing</keyword>
<feature type="domain" description="PWI" evidence="3">
    <location>
        <begin position="16"/>
        <end position="115"/>
    </location>
</feature>
<dbReference type="InterPro" id="IPR002483">
    <property type="entry name" value="PWI_dom"/>
</dbReference>
<dbReference type="SMART" id="SM00311">
    <property type="entry name" value="PWI"/>
    <property type="match status" value="1"/>
</dbReference>
<dbReference type="InterPro" id="IPR052225">
    <property type="entry name" value="Ser/Arg_repetitive_matrix"/>
</dbReference>
<dbReference type="GO" id="GO:0006397">
    <property type="term" value="P:mRNA processing"/>
    <property type="evidence" value="ECO:0007669"/>
    <property type="project" value="UniProtKB-KW"/>
</dbReference>
<dbReference type="EMBL" id="JAUJLE010000540">
    <property type="protein sequence ID" value="KAK0953680.1"/>
    <property type="molecule type" value="Genomic_DNA"/>
</dbReference>
<dbReference type="GO" id="GO:0003723">
    <property type="term" value="F:RNA binding"/>
    <property type="evidence" value="ECO:0007669"/>
    <property type="project" value="TreeGrafter"/>
</dbReference>
<dbReference type="GO" id="GO:0048024">
    <property type="term" value="P:regulation of mRNA splicing, via spliceosome"/>
    <property type="evidence" value="ECO:0007669"/>
    <property type="project" value="TreeGrafter"/>
</dbReference>
<evidence type="ECO:0000259" key="3">
    <source>
        <dbReference type="PROSITE" id="PS51025"/>
    </source>
</evidence>
<sequence length="216" mass="24844">MSGKLTTDVDKRLLRTTKFPPEFNIKVDMTKVNFPVIKRWVQDEIERILGTEDEVVMNTIFNLVEESRYPNIKELQISLNGFLDKDAPEFCHDLWKYCISAQEGPNGVPKELLEAKKKELLQEKLEEDRAREEAQKRQEADRERELEIARVRDRERSERGRGGGGRQSAPRQRPTTKTPPIAFARPLTIALAATKTQATQLILDISSTAQTAREQR</sequence>
<dbReference type="PANTHER" id="PTHR23148">
    <property type="entry name" value="SERINE/ARGININE REGULATED NUCLEAR MATRIX PROTEIN"/>
    <property type="match status" value="1"/>
</dbReference>
<proteinExistence type="predicted"/>
<evidence type="ECO:0000313" key="4">
    <source>
        <dbReference type="EMBL" id="KAK0953680.1"/>
    </source>
</evidence>
<dbReference type="SUPFAM" id="SSF101233">
    <property type="entry name" value="PWI domain"/>
    <property type="match status" value="1"/>
</dbReference>
<dbReference type="PROSITE" id="PS51025">
    <property type="entry name" value="PWI"/>
    <property type="match status" value="1"/>
</dbReference>
<dbReference type="AlphaFoldDB" id="A0AAN6JY64"/>
<feature type="compositionally biased region" description="Basic and acidic residues" evidence="2">
    <location>
        <begin position="126"/>
        <end position="161"/>
    </location>
</feature>